<evidence type="ECO:0000256" key="8">
    <source>
        <dbReference type="ARBA" id="ARBA00023277"/>
    </source>
</evidence>
<keyword evidence="6" id="KW-0862">Zinc</keyword>
<keyword evidence="2" id="KW-0808">Transferase</keyword>
<dbReference type="InterPro" id="IPR000600">
    <property type="entry name" value="ROK"/>
</dbReference>
<dbReference type="PROSITE" id="PS01125">
    <property type="entry name" value="ROK"/>
    <property type="match status" value="1"/>
</dbReference>
<evidence type="ECO:0000256" key="3">
    <source>
        <dbReference type="ARBA" id="ARBA00022723"/>
    </source>
</evidence>
<evidence type="ECO:0000256" key="7">
    <source>
        <dbReference type="ARBA" id="ARBA00022840"/>
    </source>
</evidence>
<evidence type="ECO:0000256" key="5">
    <source>
        <dbReference type="ARBA" id="ARBA00022777"/>
    </source>
</evidence>
<dbReference type="InterPro" id="IPR049874">
    <property type="entry name" value="ROK_cs"/>
</dbReference>
<keyword evidence="5 10" id="KW-0418">Kinase</keyword>
<keyword evidence="4" id="KW-0547">Nucleotide-binding</keyword>
<protein>
    <recommendedName>
        <fullName evidence="1">N-acetylglucosamine kinase</fullName>
        <ecNumber evidence="1">2.7.1.59</ecNumber>
    </recommendedName>
</protein>
<dbReference type="EMBL" id="QKZS01000001">
    <property type="protein sequence ID" value="PZX59115.1"/>
    <property type="molecule type" value="Genomic_DNA"/>
</dbReference>
<dbReference type="PANTHER" id="PTHR18964">
    <property type="entry name" value="ROK (REPRESSOR, ORF, KINASE) FAMILY"/>
    <property type="match status" value="1"/>
</dbReference>
<evidence type="ECO:0000313" key="10">
    <source>
        <dbReference type="EMBL" id="PZX59115.1"/>
    </source>
</evidence>
<evidence type="ECO:0000256" key="9">
    <source>
        <dbReference type="ARBA" id="ARBA00049065"/>
    </source>
</evidence>
<accession>A0A2W7S861</accession>
<comment type="caution">
    <text evidence="10">The sequence shown here is derived from an EMBL/GenBank/DDBJ whole genome shotgun (WGS) entry which is preliminary data.</text>
</comment>
<keyword evidence="8" id="KW-0119">Carbohydrate metabolism</keyword>
<name>A0A2W7S861_9RHOB</name>
<evidence type="ECO:0000313" key="11">
    <source>
        <dbReference type="Proteomes" id="UP000249538"/>
    </source>
</evidence>
<dbReference type="Proteomes" id="UP000249538">
    <property type="component" value="Unassembled WGS sequence"/>
</dbReference>
<dbReference type="GO" id="GO:0046872">
    <property type="term" value="F:metal ion binding"/>
    <property type="evidence" value="ECO:0007669"/>
    <property type="project" value="UniProtKB-KW"/>
</dbReference>
<evidence type="ECO:0000256" key="1">
    <source>
        <dbReference type="ARBA" id="ARBA00012122"/>
    </source>
</evidence>
<comment type="catalytic activity">
    <reaction evidence="9">
        <text>N-acetyl-D-glucosamine + ATP = N-acetyl-D-glucosamine 6-phosphate + ADP + H(+)</text>
        <dbReference type="Rhea" id="RHEA:17417"/>
        <dbReference type="ChEBI" id="CHEBI:15378"/>
        <dbReference type="ChEBI" id="CHEBI:30616"/>
        <dbReference type="ChEBI" id="CHEBI:57513"/>
        <dbReference type="ChEBI" id="CHEBI:456216"/>
        <dbReference type="ChEBI" id="CHEBI:506227"/>
        <dbReference type="EC" id="2.7.1.59"/>
    </reaction>
</comment>
<dbReference type="PANTHER" id="PTHR18964:SF162">
    <property type="entry name" value="N-ACETYL-D-GLUCOSAMINE KINASE"/>
    <property type="match status" value="1"/>
</dbReference>
<organism evidence="10 11">
    <name type="scientific">Cereibacter changlensis</name>
    <dbReference type="NCBI Taxonomy" id="402884"/>
    <lineage>
        <taxon>Bacteria</taxon>
        <taxon>Pseudomonadati</taxon>
        <taxon>Pseudomonadota</taxon>
        <taxon>Alphaproteobacteria</taxon>
        <taxon>Rhodobacterales</taxon>
        <taxon>Paracoccaceae</taxon>
        <taxon>Cereibacter</taxon>
    </lineage>
</organism>
<reference evidence="10 11" key="1">
    <citation type="submission" date="2018-06" db="EMBL/GenBank/DDBJ databases">
        <title>Genomic Encyclopedia of Archaeal and Bacterial Type Strains, Phase II (KMG-II): from individual species to whole genera.</title>
        <authorList>
            <person name="Goeker M."/>
        </authorList>
    </citation>
    <scope>NUCLEOTIDE SEQUENCE [LARGE SCALE GENOMIC DNA]</scope>
    <source>
        <strain evidence="10 11">DSM 18774</strain>
    </source>
</reference>
<proteinExistence type="predicted"/>
<evidence type="ECO:0000256" key="2">
    <source>
        <dbReference type="ARBA" id="ARBA00022679"/>
    </source>
</evidence>
<dbReference type="Gene3D" id="3.30.420.40">
    <property type="match status" value="2"/>
</dbReference>
<dbReference type="GO" id="GO:0005524">
    <property type="term" value="F:ATP binding"/>
    <property type="evidence" value="ECO:0007669"/>
    <property type="project" value="UniProtKB-KW"/>
</dbReference>
<dbReference type="SUPFAM" id="SSF53067">
    <property type="entry name" value="Actin-like ATPase domain"/>
    <property type="match status" value="1"/>
</dbReference>
<keyword evidence="7" id="KW-0067">ATP-binding</keyword>
<dbReference type="InterPro" id="IPR043129">
    <property type="entry name" value="ATPase_NBD"/>
</dbReference>
<dbReference type="AlphaFoldDB" id="A0A2W7S861"/>
<keyword evidence="3" id="KW-0479">Metal-binding</keyword>
<sequence length="303" mass="30295">MTPGVTMIICFDIGGSRIKAGLGGADGRVERLGEAPTPTNFRAFTDAMNTFLHGREVSGVAVSIAGCVDPDTGRLKCANIPCVDGRAIVDDLERVLGLPVWVGNDADCFALAEAQQGAGVGHRTVFGIILGTGVGGGLVIDGRIVTGAGGYAGEWGHGPVLNTRPLGFDVPHFPCGCGLSGCVDTVGGARGLERLHLKLSGQVAASTAIIAGWQAGDAAAAQTVAVWLELVSGPLAMVLNVVGASAVPVGGGLSSAPELIGALDGAVRARLLRRTAGPLLTPAAHRTEPGLVGAAIAGAQAFG</sequence>
<gene>
    <name evidence="10" type="ORF">LX76_00623</name>
</gene>
<evidence type="ECO:0000256" key="6">
    <source>
        <dbReference type="ARBA" id="ARBA00022833"/>
    </source>
</evidence>
<evidence type="ECO:0000256" key="4">
    <source>
        <dbReference type="ARBA" id="ARBA00022741"/>
    </source>
</evidence>
<dbReference type="EC" id="2.7.1.59" evidence="1"/>
<dbReference type="Pfam" id="PF00480">
    <property type="entry name" value="ROK"/>
    <property type="match status" value="1"/>
</dbReference>
<dbReference type="GO" id="GO:0045127">
    <property type="term" value="F:N-acetylglucosamine kinase activity"/>
    <property type="evidence" value="ECO:0007669"/>
    <property type="project" value="UniProtKB-EC"/>
</dbReference>